<feature type="compositionally biased region" description="Basic residues" evidence="1">
    <location>
        <begin position="26"/>
        <end position="36"/>
    </location>
</feature>
<gene>
    <name evidence="2" type="ORF">HMPREF9153_1929</name>
</gene>
<reference evidence="2 3" key="1">
    <citation type="submission" date="2011-06" db="EMBL/GenBank/DDBJ databases">
        <authorList>
            <person name="Muzny D."/>
            <person name="Qin X."/>
            <person name="Deng J."/>
            <person name="Jiang H."/>
            <person name="Liu Y."/>
            <person name="Qu J."/>
            <person name="Song X.-Z."/>
            <person name="Zhang L."/>
            <person name="Thornton R."/>
            <person name="Coyle M."/>
            <person name="Francisco L."/>
            <person name="Jackson L."/>
            <person name="Javaid M."/>
            <person name="Korchina V."/>
            <person name="Kovar C."/>
            <person name="Mata R."/>
            <person name="Mathew T."/>
            <person name="Ngo R."/>
            <person name="Nguyen L."/>
            <person name="Nguyen N."/>
            <person name="Okwuonu G."/>
            <person name="Ongeri F."/>
            <person name="Pham C."/>
            <person name="Simmons D."/>
            <person name="Wilczek-Boney K."/>
            <person name="Hale W."/>
            <person name="Jakkamsetti A."/>
            <person name="Pham P."/>
            <person name="Ruth R."/>
            <person name="San Lucas F."/>
            <person name="Warren J."/>
            <person name="Zhang J."/>
            <person name="Zhao Z."/>
            <person name="Zhou C."/>
            <person name="Zhu D."/>
            <person name="Lee S."/>
            <person name="Bess C."/>
            <person name="Blankenburg K."/>
            <person name="Forbes L."/>
            <person name="Fu Q."/>
            <person name="Gubbala S."/>
            <person name="Hirani K."/>
            <person name="Jayaseelan J.C."/>
            <person name="Lara F."/>
            <person name="Munidasa M."/>
            <person name="Palculict T."/>
            <person name="Patil S."/>
            <person name="Pu L.-L."/>
            <person name="Saada N."/>
            <person name="Tang L."/>
            <person name="Weissenberger G."/>
            <person name="Zhu Y."/>
            <person name="Hemphill L."/>
            <person name="Shang Y."/>
            <person name="Youmans B."/>
            <person name="Ayvaz T."/>
            <person name="Ross M."/>
            <person name="Santibanez J."/>
            <person name="Aqrawi P."/>
            <person name="Gross S."/>
            <person name="Joshi V."/>
            <person name="Fowler G."/>
            <person name="Nazareth L."/>
            <person name="Reid J."/>
            <person name="Worley K."/>
            <person name="Petrosino J."/>
            <person name="Highlander S."/>
            <person name="Gibbs R."/>
        </authorList>
    </citation>
    <scope>NUCLEOTIDE SEQUENCE [LARGE SCALE GENOMIC DNA]</scope>
    <source>
        <strain evidence="2 3">ATCC 25577</strain>
    </source>
</reference>
<comment type="caution">
    <text evidence="2">The sequence shown here is derived from an EMBL/GenBank/DDBJ whole genome shotgun (WGS) entry which is preliminary data.</text>
</comment>
<feature type="region of interest" description="Disordered" evidence="1">
    <location>
        <begin position="23"/>
        <end position="45"/>
    </location>
</feature>
<protein>
    <submittedName>
        <fullName evidence="2">RNA polymerase principal sigma factor HrdD</fullName>
    </submittedName>
</protein>
<organism evidence="2 3">
    <name type="scientific">Cutibacterium avidum ATCC 25577</name>
    <dbReference type="NCBI Taxonomy" id="997355"/>
    <lineage>
        <taxon>Bacteria</taxon>
        <taxon>Bacillati</taxon>
        <taxon>Actinomycetota</taxon>
        <taxon>Actinomycetes</taxon>
        <taxon>Propionibacteriales</taxon>
        <taxon>Propionibacteriaceae</taxon>
        <taxon>Cutibacterium</taxon>
    </lineage>
</organism>
<dbReference type="Proteomes" id="UP000005332">
    <property type="component" value="Unassembled WGS sequence"/>
</dbReference>
<dbReference type="HOGENOM" id="CLU_3203878_0_0_11"/>
<evidence type="ECO:0000313" key="2">
    <source>
        <dbReference type="EMBL" id="EGY76976.1"/>
    </source>
</evidence>
<name>G4CZQ7_9ACTN</name>
<evidence type="ECO:0000313" key="3">
    <source>
        <dbReference type="Proteomes" id="UP000005332"/>
    </source>
</evidence>
<proteinExistence type="predicted"/>
<evidence type="ECO:0000256" key="1">
    <source>
        <dbReference type="SAM" id="MobiDB-lite"/>
    </source>
</evidence>
<accession>G4CZQ7</accession>
<dbReference type="AlphaFoldDB" id="G4CZQ7"/>
<sequence length="45" mass="5171">MSIANSAALATMRQRNLATMAAWSLQRHHQRRRWPRRNPGPSLSS</sequence>
<dbReference type="EMBL" id="AGBA01000015">
    <property type="protein sequence ID" value="EGY76976.1"/>
    <property type="molecule type" value="Genomic_DNA"/>
</dbReference>
<keyword evidence="3" id="KW-1185">Reference proteome</keyword>